<dbReference type="PATRIC" id="fig|1423772.3.peg.1224"/>
<evidence type="ECO:0000313" key="1">
    <source>
        <dbReference type="EMBL" id="KRM73119.1"/>
    </source>
</evidence>
<accession>A0A0R2B1L1</accession>
<dbReference type="Proteomes" id="UP000051612">
    <property type="component" value="Unassembled WGS sequence"/>
</dbReference>
<dbReference type="EMBL" id="AYYN01000152">
    <property type="protein sequence ID" value="KRM73119.1"/>
    <property type="molecule type" value="Genomic_DNA"/>
</dbReference>
<protein>
    <submittedName>
        <fullName evidence="1">Uncharacterized protein</fullName>
    </submittedName>
</protein>
<sequence>MKGTIYMLQENQSQNQEKSISFENLKSGLTSMIKSNDLKPETAHLLEKVYGKKLSKTDPDLYSDLSSLASTYVIMEVTKIRIKQELITLNEIQVLLKNFGPTIKLFEPDLYGRLQELKEERK</sequence>
<proteinExistence type="predicted"/>
<reference evidence="1 2" key="1">
    <citation type="journal article" date="2015" name="Genome Announc.">
        <title>Expanding the biotechnology potential of lactobacilli through comparative genomics of 213 strains and associated genera.</title>
        <authorList>
            <person name="Sun Z."/>
            <person name="Harris H.M."/>
            <person name="McCann A."/>
            <person name="Guo C."/>
            <person name="Argimon S."/>
            <person name="Zhang W."/>
            <person name="Yang X."/>
            <person name="Jeffery I.B."/>
            <person name="Cooney J.C."/>
            <person name="Kagawa T.F."/>
            <person name="Liu W."/>
            <person name="Song Y."/>
            <person name="Salvetti E."/>
            <person name="Wrobel A."/>
            <person name="Rasinkangas P."/>
            <person name="Parkhill J."/>
            <person name="Rea M.C."/>
            <person name="O'Sullivan O."/>
            <person name="Ritari J."/>
            <person name="Douillard F.P."/>
            <person name="Paul Ross R."/>
            <person name="Yang R."/>
            <person name="Briner A.E."/>
            <person name="Felis G.E."/>
            <person name="de Vos W.M."/>
            <person name="Barrangou R."/>
            <person name="Klaenhammer T.R."/>
            <person name="Caufield P.W."/>
            <person name="Cui Y."/>
            <person name="Zhang H."/>
            <person name="O'Toole P.W."/>
        </authorList>
    </citation>
    <scope>NUCLEOTIDE SEQUENCE [LARGE SCALE GENOMIC DNA]</scope>
    <source>
        <strain evidence="1 2">DSM 20452</strain>
    </source>
</reference>
<organism evidence="1 2">
    <name type="scientific">Ligilactobacillus murinus DSM 20452 = NBRC 14221</name>
    <dbReference type="NCBI Taxonomy" id="1423772"/>
    <lineage>
        <taxon>Bacteria</taxon>
        <taxon>Bacillati</taxon>
        <taxon>Bacillota</taxon>
        <taxon>Bacilli</taxon>
        <taxon>Lactobacillales</taxon>
        <taxon>Lactobacillaceae</taxon>
        <taxon>Ligilactobacillus</taxon>
    </lineage>
</organism>
<gene>
    <name evidence="1" type="ORF">FC48_GL001142</name>
</gene>
<name>A0A0R2B1L1_9LACO</name>
<evidence type="ECO:0000313" key="2">
    <source>
        <dbReference type="Proteomes" id="UP000051612"/>
    </source>
</evidence>
<comment type="caution">
    <text evidence="1">The sequence shown here is derived from an EMBL/GenBank/DDBJ whole genome shotgun (WGS) entry which is preliminary data.</text>
</comment>
<dbReference type="AlphaFoldDB" id="A0A0R2B1L1"/>